<evidence type="ECO:0000313" key="2">
    <source>
        <dbReference type="EMBL" id="CAG7829247.1"/>
    </source>
</evidence>
<dbReference type="OrthoDB" id="8062037at2759"/>
<evidence type="ECO:0000259" key="1">
    <source>
        <dbReference type="PROSITE" id="PS50908"/>
    </source>
</evidence>
<evidence type="ECO:0000313" key="3">
    <source>
        <dbReference type="Proteomes" id="UP000708208"/>
    </source>
</evidence>
<dbReference type="InterPro" id="IPR006575">
    <property type="entry name" value="RWD_dom"/>
</dbReference>
<organism evidence="2 3">
    <name type="scientific">Allacma fusca</name>
    <dbReference type="NCBI Taxonomy" id="39272"/>
    <lineage>
        <taxon>Eukaryota</taxon>
        <taxon>Metazoa</taxon>
        <taxon>Ecdysozoa</taxon>
        <taxon>Arthropoda</taxon>
        <taxon>Hexapoda</taxon>
        <taxon>Collembola</taxon>
        <taxon>Symphypleona</taxon>
        <taxon>Sminthuridae</taxon>
        <taxon>Allacma</taxon>
    </lineage>
</organism>
<reference evidence="2" key="1">
    <citation type="submission" date="2021-06" db="EMBL/GenBank/DDBJ databases">
        <authorList>
            <person name="Hodson N. C."/>
            <person name="Mongue J. A."/>
            <person name="Jaron S. K."/>
        </authorList>
    </citation>
    <scope>NUCLEOTIDE SEQUENCE</scope>
</reference>
<protein>
    <recommendedName>
        <fullName evidence="1">RWD domain-containing protein</fullName>
    </recommendedName>
</protein>
<name>A0A8J2L6W8_9HEXA</name>
<proteinExistence type="predicted"/>
<dbReference type="EMBL" id="CAJVCH010550689">
    <property type="protein sequence ID" value="CAG7829247.1"/>
    <property type="molecule type" value="Genomic_DNA"/>
</dbReference>
<sequence length="332" mass="38198">MSFIEDEIEAVKKFCLLERFQGLRLVTAARAHVRVEISKSNVKTVAAIFQFPPSYPSELILVELKSKTLGENFLKKLEQTIEEHAKNYLDDPQICRSVEFLYKFIEENPLCCCADEIAEIKREVLSSAKDEMKLKQKNSSIIISFNEGLFQHKISLCVPENYPESRVTTDTVESNFPLALQRFFQGQMTEIARRCVEPPLNKRKIKPNEAPFKPRPSVLPVVSFISEQIHVLPNEKCCFCNECCLPANPVDSVSDEQHDLHVERVYCGHLYHLKCLIEYMKTPPFDGGKKCVKCGKQIFHEKYKLSPALSEARWAHQQARQRELDEVAEFLS</sequence>
<dbReference type="PANTHER" id="PTHR40237">
    <property type="entry name" value="LD44813P"/>
    <property type="match status" value="1"/>
</dbReference>
<dbReference type="PANTHER" id="PTHR40237:SF1">
    <property type="entry name" value="LD44813P"/>
    <property type="match status" value="1"/>
</dbReference>
<dbReference type="AlphaFoldDB" id="A0A8J2L6W8"/>
<feature type="domain" description="RWD" evidence="1">
    <location>
        <begin position="6"/>
        <end position="108"/>
    </location>
</feature>
<keyword evidence="3" id="KW-1185">Reference proteome</keyword>
<dbReference type="Pfam" id="PF05773">
    <property type="entry name" value="RWD"/>
    <property type="match status" value="1"/>
</dbReference>
<comment type="caution">
    <text evidence="2">The sequence shown here is derived from an EMBL/GenBank/DDBJ whole genome shotgun (WGS) entry which is preliminary data.</text>
</comment>
<gene>
    <name evidence="2" type="ORF">AFUS01_LOCUS39121</name>
</gene>
<dbReference type="PROSITE" id="PS50908">
    <property type="entry name" value="RWD"/>
    <property type="match status" value="1"/>
</dbReference>
<dbReference type="Proteomes" id="UP000708208">
    <property type="component" value="Unassembled WGS sequence"/>
</dbReference>
<accession>A0A8J2L6W8</accession>